<dbReference type="Proteomes" id="UP000785679">
    <property type="component" value="Unassembled WGS sequence"/>
</dbReference>
<evidence type="ECO:0000313" key="2">
    <source>
        <dbReference type="Proteomes" id="UP000785679"/>
    </source>
</evidence>
<dbReference type="AlphaFoldDB" id="A0A8J8T6Y4"/>
<protein>
    <submittedName>
        <fullName evidence="1">Uncharacterized protein</fullName>
    </submittedName>
</protein>
<gene>
    <name evidence="1" type="ORF">FGO68_gene16578</name>
</gene>
<evidence type="ECO:0000313" key="1">
    <source>
        <dbReference type="EMBL" id="TNV83598.1"/>
    </source>
</evidence>
<name>A0A8J8T6Y4_HALGN</name>
<proteinExistence type="predicted"/>
<accession>A0A8J8T6Y4</accession>
<dbReference type="EMBL" id="RRYP01003666">
    <property type="protein sequence ID" value="TNV83598.1"/>
    <property type="molecule type" value="Genomic_DNA"/>
</dbReference>
<comment type="caution">
    <text evidence="1">The sequence shown here is derived from an EMBL/GenBank/DDBJ whole genome shotgun (WGS) entry which is preliminary data.</text>
</comment>
<sequence>MGMLYNLASKRSKILNQRIQIQPQEESYQSKEIIKNLDQQPLLITLNSNQMKLKILQEVSMMTQIRE</sequence>
<keyword evidence="2" id="KW-1185">Reference proteome</keyword>
<reference evidence="1" key="1">
    <citation type="submission" date="2019-06" db="EMBL/GenBank/DDBJ databases">
        <authorList>
            <person name="Zheng W."/>
        </authorList>
    </citation>
    <scope>NUCLEOTIDE SEQUENCE</scope>
    <source>
        <strain evidence="1">QDHG01</strain>
    </source>
</reference>
<organism evidence="1 2">
    <name type="scientific">Halteria grandinella</name>
    <dbReference type="NCBI Taxonomy" id="5974"/>
    <lineage>
        <taxon>Eukaryota</taxon>
        <taxon>Sar</taxon>
        <taxon>Alveolata</taxon>
        <taxon>Ciliophora</taxon>
        <taxon>Intramacronucleata</taxon>
        <taxon>Spirotrichea</taxon>
        <taxon>Stichotrichia</taxon>
        <taxon>Sporadotrichida</taxon>
        <taxon>Halteriidae</taxon>
        <taxon>Halteria</taxon>
    </lineage>
</organism>